<evidence type="ECO:0000313" key="3">
    <source>
        <dbReference type="Proteomes" id="UP000237968"/>
    </source>
</evidence>
<organism evidence="2 3">
    <name type="scientific">Enhygromyxa salina</name>
    <dbReference type="NCBI Taxonomy" id="215803"/>
    <lineage>
        <taxon>Bacteria</taxon>
        <taxon>Pseudomonadati</taxon>
        <taxon>Myxococcota</taxon>
        <taxon>Polyangia</taxon>
        <taxon>Nannocystales</taxon>
        <taxon>Nannocystaceae</taxon>
        <taxon>Enhygromyxa</taxon>
    </lineage>
</organism>
<dbReference type="RefSeq" id="WP_181197486.1">
    <property type="nucleotide sequence ID" value="NZ_PVNK01000081.1"/>
</dbReference>
<protein>
    <submittedName>
        <fullName evidence="2">Uncharacterized protein</fullName>
    </submittedName>
</protein>
<gene>
    <name evidence="2" type="ORF">ENSA5_15000</name>
</gene>
<comment type="caution">
    <text evidence="2">The sequence shown here is derived from an EMBL/GenBank/DDBJ whole genome shotgun (WGS) entry which is preliminary data.</text>
</comment>
<sequence length="75" mass="7757">MGPKSSRGLCAVFVVISLTACNQPKVDAPASAPADALVIHNSEVSTLDARAAKEPEKDELVARTELPPRTGASAE</sequence>
<dbReference type="AlphaFoldDB" id="A0A2S9YEC6"/>
<dbReference type="Proteomes" id="UP000237968">
    <property type="component" value="Unassembled WGS sequence"/>
</dbReference>
<proteinExistence type="predicted"/>
<dbReference type="PROSITE" id="PS51257">
    <property type="entry name" value="PROKAR_LIPOPROTEIN"/>
    <property type="match status" value="1"/>
</dbReference>
<feature type="compositionally biased region" description="Basic and acidic residues" evidence="1">
    <location>
        <begin position="50"/>
        <end position="62"/>
    </location>
</feature>
<name>A0A2S9YEC6_9BACT</name>
<evidence type="ECO:0000313" key="2">
    <source>
        <dbReference type="EMBL" id="PRQ03470.1"/>
    </source>
</evidence>
<feature type="region of interest" description="Disordered" evidence="1">
    <location>
        <begin position="49"/>
        <end position="75"/>
    </location>
</feature>
<keyword evidence="3" id="KW-1185">Reference proteome</keyword>
<dbReference type="EMBL" id="PVNK01000081">
    <property type="protein sequence ID" value="PRQ03470.1"/>
    <property type="molecule type" value="Genomic_DNA"/>
</dbReference>
<evidence type="ECO:0000256" key="1">
    <source>
        <dbReference type="SAM" id="MobiDB-lite"/>
    </source>
</evidence>
<accession>A0A2S9YEC6</accession>
<reference evidence="2 3" key="1">
    <citation type="submission" date="2018-03" db="EMBL/GenBank/DDBJ databases">
        <title>Draft Genome Sequences of the Obligatory Marine Myxobacteria Enhygromyxa salina SWB005.</title>
        <authorList>
            <person name="Poehlein A."/>
            <person name="Moghaddam J.A."/>
            <person name="Harms H."/>
            <person name="Alanjari M."/>
            <person name="Koenig G.M."/>
            <person name="Daniel R."/>
            <person name="Schaeberle T.F."/>
        </authorList>
    </citation>
    <scope>NUCLEOTIDE SEQUENCE [LARGE SCALE GENOMIC DNA]</scope>
    <source>
        <strain evidence="2 3">SWB005</strain>
    </source>
</reference>